<proteinExistence type="predicted"/>
<evidence type="ECO:0000313" key="2">
    <source>
        <dbReference type="EMBL" id="GLR15619.1"/>
    </source>
</evidence>
<evidence type="ECO:0008006" key="4">
    <source>
        <dbReference type="Google" id="ProtNLM"/>
    </source>
</evidence>
<comment type="caution">
    <text evidence="2">The sequence shown here is derived from an EMBL/GenBank/DDBJ whole genome shotgun (WGS) entry which is preliminary data.</text>
</comment>
<keyword evidence="1" id="KW-0732">Signal</keyword>
<name>A0AA37SL63_9BACT</name>
<reference evidence="2" key="2">
    <citation type="submission" date="2023-01" db="EMBL/GenBank/DDBJ databases">
        <title>Draft genome sequence of Portibacter lacus strain NBRC 108769.</title>
        <authorList>
            <person name="Sun Q."/>
            <person name="Mori K."/>
        </authorList>
    </citation>
    <scope>NUCLEOTIDE SEQUENCE</scope>
    <source>
        <strain evidence="2">NBRC 108769</strain>
    </source>
</reference>
<feature type="signal peptide" evidence="1">
    <location>
        <begin position="1"/>
        <end position="19"/>
    </location>
</feature>
<evidence type="ECO:0000256" key="1">
    <source>
        <dbReference type="SAM" id="SignalP"/>
    </source>
</evidence>
<dbReference type="AlphaFoldDB" id="A0AA37SL63"/>
<evidence type="ECO:0000313" key="3">
    <source>
        <dbReference type="Proteomes" id="UP001156666"/>
    </source>
</evidence>
<gene>
    <name evidence="2" type="ORF">GCM10007940_02340</name>
</gene>
<organism evidence="2 3">
    <name type="scientific">Portibacter lacus</name>
    <dbReference type="NCBI Taxonomy" id="1099794"/>
    <lineage>
        <taxon>Bacteria</taxon>
        <taxon>Pseudomonadati</taxon>
        <taxon>Bacteroidota</taxon>
        <taxon>Saprospiria</taxon>
        <taxon>Saprospirales</taxon>
        <taxon>Haliscomenobacteraceae</taxon>
        <taxon>Portibacter</taxon>
    </lineage>
</organism>
<accession>A0AA37SL63</accession>
<dbReference type="Proteomes" id="UP001156666">
    <property type="component" value="Unassembled WGS sequence"/>
</dbReference>
<dbReference type="EMBL" id="BSOH01000001">
    <property type="protein sequence ID" value="GLR15619.1"/>
    <property type="molecule type" value="Genomic_DNA"/>
</dbReference>
<protein>
    <recommendedName>
        <fullName evidence="4">Outer membrane protein beta-barrel domain-containing protein</fullName>
    </recommendedName>
</protein>
<reference evidence="2" key="1">
    <citation type="journal article" date="2014" name="Int. J. Syst. Evol. Microbiol.">
        <title>Complete genome sequence of Corynebacterium casei LMG S-19264T (=DSM 44701T), isolated from a smear-ripened cheese.</title>
        <authorList>
            <consortium name="US DOE Joint Genome Institute (JGI-PGF)"/>
            <person name="Walter F."/>
            <person name="Albersmeier A."/>
            <person name="Kalinowski J."/>
            <person name="Ruckert C."/>
        </authorList>
    </citation>
    <scope>NUCLEOTIDE SEQUENCE</scope>
    <source>
        <strain evidence="2">NBRC 108769</strain>
    </source>
</reference>
<dbReference type="RefSeq" id="WP_235292519.1">
    <property type="nucleotide sequence ID" value="NZ_BSOH01000001.1"/>
</dbReference>
<feature type="chain" id="PRO_5041203979" description="Outer membrane protein beta-barrel domain-containing protein" evidence="1">
    <location>
        <begin position="20"/>
        <end position="182"/>
    </location>
</feature>
<sequence length="182" mass="20241">MKKPLFLFIAITISITTLSAQNTNTEIGLRLSNFQSFGAIYKKEMRNGDYFRLRGATGIFQLGLVNDNSSFQFRSDLAIGVEIRKKISDKLVFYRGFEPFLNLAYRSSTGPTANVGVGIGYVLGLSYDINQQFYVSIETIPSLGLSIQASEFEALDNVYVEGGINASNVALSIIHRFELKKK</sequence>
<keyword evidence="3" id="KW-1185">Reference proteome</keyword>